<sequence>MILVKFEKEIKGTSGVNGYKDWIEFESYTLCCARHIEVLGADRDVGNANISELMLTKGADKTSPEFFIQSLVGKAFDKATIAVLHAAGTDTPAQKLVTIELTNPIVSVFSTECRANSRPEERISLNFTKIDYEYHHFDGGKAQGSVKKSFDLLAKG</sequence>
<accession>A0ABU7UGP7</accession>
<reference evidence="1 2" key="1">
    <citation type="submission" date="2023-10" db="EMBL/GenBank/DDBJ databases">
        <title>Wastewater isolates of ESBL- and carbapenemase-producing Gram-negative bacteria from New Zealand.</title>
        <authorList>
            <person name="Straub C."/>
            <person name="Weaver L."/>
            <person name="Cornelius A."/>
            <person name="Mcgill E."/>
            <person name="Dyet K."/>
            <person name="White L."/>
            <person name="Pattis I."/>
        </authorList>
    </citation>
    <scope>NUCLEOTIDE SEQUENCE [LARGE SCALE GENOMIC DNA]</scope>
    <source>
        <strain evidence="1 2">ESBL35</strain>
    </source>
</reference>
<dbReference type="Pfam" id="PF05638">
    <property type="entry name" value="T6SS_HCP"/>
    <property type="match status" value="1"/>
</dbReference>
<dbReference type="InterPro" id="IPR036624">
    <property type="entry name" value="Hcp1-lik_sf"/>
</dbReference>
<proteinExistence type="predicted"/>
<evidence type="ECO:0000313" key="1">
    <source>
        <dbReference type="EMBL" id="MEE9686084.1"/>
    </source>
</evidence>
<dbReference type="PANTHER" id="PTHR36152">
    <property type="entry name" value="CYTOPLASMIC PROTEIN-RELATED"/>
    <property type="match status" value="1"/>
</dbReference>
<dbReference type="Proteomes" id="UP001335910">
    <property type="component" value="Unassembled WGS sequence"/>
</dbReference>
<dbReference type="InterPro" id="IPR053165">
    <property type="entry name" value="HSI-I_assembly_Hcp1"/>
</dbReference>
<comment type="caution">
    <text evidence="1">The sequence shown here is derived from an EMBL/GenBank/DDBJ whole genome shotgun (WGS) entry which is preliminary data.</text>
</comment>
<protein>
    <submittedName>
        <fullName evidence="1">Type VI secretion system tube protein Hcp</fullName>
    </submittedName>
</protein>
<name>A0ABU7UGP7_LELAM</name>
<dbReference type="PANTHER" id="PTHR36152:SF1">
    <property type="entry name" value="UBIQUITIN-LIKE DOMAIN-CONTAINING PROTEIN"/>
    <property type="match status" value="1"/>
</dbReference>
<dbReference type="Gene3D" id="2.30.110.20">
    <property type="entry name" value="Hcp1-like"/>
    <property type="match status" value="1"/>
</dbReference>
<dbReference type="RefSeq" id="WP_320741518.1">
    <property type="nucleotide sequence ID" value="NZ_JAZKLB010000002.1"/>
</dbReference>
<dbReference type="EMBL" id="JAZKLI010000002">
    <property type="protein sequence ID" value="MEE9686084.1"/>
    <property type="molecule type" value="Genomic_DNA"/>
</dbReference>
<dbReference type="SUPFAM" id="SSF141452">
    <property type="entry name" value="Hcp1-like"/>
    <property type="match status" value="1"/>
</dbReference>
<gene>
    <name evidence="1" type="ORF">V4839_21835</name>
</gene>
<evidence type="ECO:0000313" key="2">
    <source>
        <dbReference type="Proteomes" id="UP001335910"/>
    </source>
</evidence>
<dbReference type="InterPro" id="IPR008514">
    <property type="entry name" value="T6SS_Hcp"/>
</dbReference>
<organism evidence="1 2">
    <name type="scientific">Lelliottia amnigena</name>
    <name type="common">Enterobacter amnigenus</name>
    <dbReference type="NCBI Taxonomy" id="61646"/>
    <lineage>
        <taxon>Bacteria</taxon>
        <taxon>Pseudomonadati</taxon>
        <taxon>Pseudomonadota</taxon>
        <taxon>Gammaproteobacteria</taxon>
        <taxon>Enterobacterales</taxon>
        <taxon>Enterobacteriaceae</taxon>
        <taxon>Lelliottia</taxon>
    </lineage>
</organism>
<keyword evidence="2" id="KW-1185">Reference proteome</keyword>